<proteinExistence type="predicted"/>
<keyword evidence="1" id="KW-1133">Transmembrane helix</keyword>
<dbReference type="AlphaFoldDB" id="A0A058ZKD5"/>
<keyword evidence="3" id="KW-1185">Reference proteome</keyword>
<dbReference type="Proteomes" id="UP000024836">
    <property type="component" value="Unassembled WGS sequence"/>
</dbReference>
<evidence type="ECO:0000256" key="1">
    <source>
        <dbReference type="SAM" id="Phobius"/>
    </source>
</evidence>
<keyword evidence="1" id="KW-0812">Transmembrane</keyword>
<name>A0A058ZKD5_9RHOB</name>
<dbReference type="EMBL" id="AQQY01000005">
    <property type="protein sequence ID" value="KCV82089.1"/>
    <property type="molecule type" value="Genomic_DNA"/>
</dbReference>
<protein>
    <submittedName>
        <fullName evidence="2">Uncharacterized protein</fullName>
    </submittedName>
</protein>
<gene>
    <name evidence="2" type="ORF">ATO10_09588</name>
</gene>
<keyword evidence="1" id="KW-0472">Membrane</keyword>
<sequence>MGVLVIGFAMGLLAAVLVALAGGAIWVAVLAYVFVGVIAAPLVGFFALLAMLGQRHPAPPAKPLHPCASNL</sequence>
<accession>A0A058ZKD5</accession>
<comment type="caution">
    <text evidence="2">The sequence shown here is derived from an EMBL/GenBank/DDBJ whole genome shotgun (WGS) entry which is preliminary data.</text>
</comment>
<reference evidence="2 3" key="1">
    <citation type="submission" date="2013-04" db="EMBL/GenBank/DDBJ databases">
        <title>Shimia sp. 22II-S11-Z10 Genome Sequencing.</title>
        <authorList>
            <person name="Lai Q."/>
            <person name="Li G."/>
            <person name="Shao Z."/>
        </authorList>
    </citation>
    <scope>NUCLEOTIDE SEQUENCE [LARGE SCALE GENOMIC DNA]</scope>
    <source>
        <strain evidence="3">22II-S11-Z10</strain>
    </source>
</reference>
<evidence type="ECO:0000313" key="3">
    <source>
        <dbReference type="Proteomes" id="UP000024836"/>
    </source>
</evidence>
<dbReference type="STRING" id="1461693.ATO10_09588"/>
<feature type="transmembrane region" description="Helical" evidence="1">
    <location>
        <begin position="31"/>
        <end position="52"/>
    </location>
</feature>
<organism evidence="2 3">
    <name type="scientific">Actibacterium atlanticum</name>
    <dbReference type="NCBI Taxonomy" id="1461693"/>
    <lineage>
        <taxon>Bacteria</taxon>
        <taxon>Pseudomonadati</taxon>
        <taxon>Pseudomonadota</taxon>
        <taxon>Alphaproteobacteria</taxon>
        <taxon>Rhodobacterales</taxon>
        <taxon>Roseobacteraceae</taxon>
        <taxon>Actibacterium</taxon>
    </lineage>
</organism>
<evidence type="ECO:0000313" key="2">
    <source>
        <dbReference type="EMBL" id="KCV82089.1"/>
    </source>
</evidence>